<evidence type="ECO:0000256" key="9">
    <source>
        <dbReference type="ARBA" id="ARBA00023098"/>
    </source>
</evidence>
<sequence length="287" mass="31195">MNITVIFNPTAGGGRARRLRHFVRALEQGGARVRLYHTRAPGDATRYLNALAHQGECVVAAGGDGTTNDVINGVKPGVALALFPIGTANVLARELNLPRKPEEAARVVLEGRTLNITPALLNGRRFLVMAGVGYDAWVVDQVDLIAKRRIGKLAYAVSMLRQVFRYGEVRFRVTVDGRPLDCFSAVISNGRYYGGSFILSRQANLSRRSVQVLLFQRPGRLFLLRCLAALLLGRMERVDGVASLSAERVTVTAPGLEPVQTDGDPAGFLPAEIELEAEPVAVRVPWA</sequence>
<dbReference type="PANTHER" id="PTHR12358:SF106">
    <property type="entry name" value="LIPID KINASE YEGS"/>
    <property type="match status" value="1"/>
</dbReference>
<evidence type="ECO:0000256" key="5">
    <source>
        <dbReference type="ARBA" id="ARBA00022741"/>
    </source>
</evidence>
<dbReference type="Gene3D" id="3.40.50.10330">
    <property type="entry name" value="Probable inorganic polyphosphate/atp-NAD kinase, domain 1"/>
    <property type="match status" value="1"/>
</dbReference>
<keyword evidence="14" id="KW-1185">Reference proteome</keyword>
<dbReference type="EMBL" id="JAJGNA010000005">
    <property type="protein sequence ID" value="MCC4308196.1"/>
    <property type="molecule type" value="Genomic_DNA"/>
</dbReference>
<comment type="cofactor">
    <cofactor evidence="1">
        <name>Mg(2+)</name>
        <dbReference type="ChEBI" id="CHEBI:18420"/>
    </cofactor>
</comment>
<evidence type="ECO:0000256" key="6">
    <source>
        <dbReference type="ARBA" id="ARBA00022777"/>
    </source>
</evidence>
<dbReference type="SMART" id="SM00046">
    <property type="entry name" value="DAGKc"/>
    <property type="match status" value="1"/>
</dbReference>
<keyword evidence="9" id="KW-0443">Lipid metabolism</keyword>
<reference evidence="13" key="1">
    <citation type="submission" date="2021-10" db="EMBL/GenBank/DDBJ databases">
        <title>The diversity and Nitrogen Metabolism of Culturable Nitrate-Utilizing Bacteria Within the Oxygen Minimum Zone of the Changjiang (Yangtze River)Estuary.</title>
        <authorList>
            <person name="Zhang D."/>
            <person name="Zheng J."/>
            <person name="Liu S."/>
            <person name="He W."/>
        </authorList>
    </citation>
    <scope>NUCLEOTIDE SEQUENCE</scope>
    <source>
        <strain evidence="13">FXH-223</strain>
    </source>
</reference>
<keyword evidence="6 13" id="KW-0418">Kinase</keyword>
<comment type="caution">
    <text evidence="13">The sequence shown here is derived from an EMBL/GenBank/DDBJ whole genome shotgun (WGS) entry which is preliminary data.</text>
</comment>
<dbReference type="Pfam" id="PF00781">
    <property type="entry name" value="DAGK_cat"/>
    <property type="match status" value="1"/>
</dbReference>
<dbReference type="PANTHER" id="PTHR12358">
    <property type="entry name" value="SPHINGOSINE KINASE"/>
    <property type="match status" value="1"/>
</dbReference>
<accession>A0A9Q3UJ89</accession>
<evidence type="ECO:0000256" key="11">
    <source>
        <dbReference type="ARBA" id="ARBA00023264"/>
    </source>
</evidence>
<evidence type="ECO:0000256" key="4">
    <source>
        <dbReference type="ARBA" id="ARBA00022723"/>
    </source>
</evidence>
<dbReference type="GO" id="GO:0046872">
    <property type="term" value="F:metal ion binding"/>
    <property type="evidence" value="ECO:0007669"/>
    <property type="project" value="UniProtKB-KW"/>
</dbReference>
<dbReference type="Pfam" id="PF19279">
    <property type="entry name" value="YegS_C"/>
    <property type="match status" value="1"/>
</dbReference>
<evidence type="ECO:0000313" key="13">
    <source>
        <dbReference type="EMBL" id="MCC4308196.1"/>
    </source>
</evidence>
<dbReference type="PROSITE" id="PS50146">
    <property type="entry name" value="DAGK"/>
    <property type="match status" value="1"/>
</dbReference>
<dbReference type="AlphaFoldDB" id="A0A9Q3UJ89"/>
<evidence type="ECO:0000313" key="14">
    <source>
        <dbReference type="Proteomes" id="UP001108027"/>
    </source>
</evidence>
<evidence type="ECO:0000256" key="7">
    <source>
        <dbReference type="ARBA" id="ARBA00022840"/>
    </source>
</evidence>
<dbReference type="InterPro" id="IPR016064">
    <property type="entry name" value="NAD/diacylglycerol_kinase_sf"/>
</dbReference>
<evidence type="ECO:0000256" key="8">
    <source>
        <dbReference type="ARBA" id="ARBA00022842"/>
    </source>
</evidence>
<protein>
    <submittedName>
        <fullName evidence="13">YegS/Rv2252/BmrU family lipid kinase</fullName>
    </submittedName>
</protein>
<dbReference type="RefSeq" id="WP_228233475.1">
    <property type="nucleotide sequence ID" value="NZ_JAJGNA010000005.1"/>
</dbReference>
<keyword evidence="11" id="KW-1208">Phospholipid metabolism</keyword>
<keyword evidence="7" id="KW-0067">ATP-binding</keyword>
<keyword evidence="10" id="KW-0594">Phospholipid biosynthesis</keyword>
<proteinExistence type="predicted"/>
<dbReference type="GO" id="GO:0005524">
    <property type="term" value="F:ATP binding"/>
    <property type="evidence" value="ECO:0007669"/>
    <property type="project" value="UniProtKB-KW"/>
</dbReference>
<dbReference type="Proteomes" id="UP001108027">
    <property type="component" value="Unassembled WGS sequence"/>
</dbReference>
<organism evidence="13 14">
    <name type="scientific">Alloalcanivorax marinus</name>
    <dbReference type="NCBI Taxonomy" id="1177169"/>
    <lineage>
        <taxon>Bacteria</taxon>
        <taxon>Pseudomonadati</taxon>
        <taxon>Pseudomonadota</taxon>
        <taxon>Gammaproteobacteria</taxon>
        <taxon>Oceanospirillales</taxon>
        <taxon>Alcanivoracaceae</taxon>
        <taxon>Alloalcanivorax</taxon>
    </lineage>
</organism>
<keyword evidence="3" id="KW-0808">Transferase</keyword>
<dbReference type="InterPro" id="IPR001206">
    <property type="entry name" value="Diacylglycerol_kinase_cat_dom"/>
</dbReference>
<evidence type="ECO:0000256" key="2">
    <source>
        <dbReference type="ARBA" id="ARBA00022516"/>
    </source>
</evidence>
<evidence type="ECO:0000256" key="10">
    <source>
        <dbReference type="ARBA" id="ARBA00023209"/>
    </source>
</evidence>
<dbReference type="SUPFAM" id="SSF111331">
    <property type="entry name" value="NAD kinase/diacylglycerol kinase-like"/>
    <property type="match status" value="1"/>
</dbReference>
<dbReference type="GO" id="GO:0005886">
    <property type="term" value="C:plasma membrane"/>
    <property type="evidence" value="ECO:0007669"/>
    <property type="project" value="TreeGrafter"/>
</dbReference>
<dbReference type="GO" id="GO:0008654">
    <property type="term" value="P:phospholipid biosynthetic process"/>
    <property type="evidence" value="ECO:0007669"/>
    <property type="project" value="UniProtKB-KW"/>
</dbReference>
<dbReference type="NCBIfam" id="TIGR00147">
    <property type="entry name" value="YegS/Rv2252/BmrU family lipid kinase"/>
    <property type="match status" value="1"/>
</dbReference>
<evidence type="ECO:0000259" key="12">
    <source>
        <dbReference type="PROSITE" id="PS50146"/>
    </source>
</evidence>
<evidence type="ECO:0000256" key="3">
    <source>
        <dbReference type="ARBA" id="ARBA00022679"/>
    </source>
</evidence>
<dbReference type="InterPro" id="IPR045540">
    <property type="entry name" value="YegS/DAGK_C"/>
</dbReference>
<keyword evidence="4" id="KW-0479">Metal-binding</keyword>
<name>A0A9Q3UJ89_9GAMM</name>
<dbReference type="InterPro" id="IPR017438">
    <property type="entry name" value="ATP-NAD_kinase_N"/>
</dbReference>
<dbReference type="Gene3D" id="2.60.200.40">
    <property type="match status" value="1"/>
</dbReference>
<evidence type="ECO:0000256" key="1">
    <source>
        <dbReference type="ARBA" id="ARBA00001946"/>
    </source>
</evidence>
<keyword evidence="2" id="KW-0444">Lipid biosynthesis</keyword>
<dbReference type="GO" id="GO:0016301">
    <property type="term" value="F:kinase activity"/>
    <property type="evidence" value="ECO:0007669"/>
    <property type="project" value="UniProtKB-KW"/>
</dbReference>
<keyword evidence="8" id="KW-0460">Magnesium</keyword>
<keyword evidence="5" id="KW-0547">Nucleotide-binding</keyword>
<dbReference type="InterPro" id="IPR050187">
    <property type="entry name" value="Lipid_Phosphate_FormReg"/>
</dbReference>
<feature type="domain" description="DAGKc" evidence="12">
    <location>
        <begin position="1"/>
        <end position="125"/>
    </location>
</feature>
<dbReference type="InterPro" id="IPR005218">
    <property type="entry name" value="Diacylglycerol/lipid_kinase"/>
</dbReference>
<gene>
    <name evidence="13" type="ORF">LL252_06390</name>
</gene>